<dbReference type="Proteomes" id="UP000034883">
    <property type="component" value="Chromosome"/>
</dbReference>
<dbReference type="KEGG" id="samy:DB32_001303"/>
<evidence type="ECO:0000313" key="1">
    <source>
        <dbReference type="EMBL" id="AKF04154.1"/>
    </source>
</evidence>
<keyword evidence="2" id="KW-1185">Reference proteome</keyword>
<proteinExistence type="predicted"/>
<accession>A0A0F6SDW5</accession>
<gene>
    <name evidence="1" type="ORF">DB32_001303</name>
</gene>
<dbReference type="EMBL" id="CP011125">
    <property type="protein sequence ID" value="AKF04154.1"/>
    <property type="molecule type" value="Genomic_DNA"/>
</dbReference>
<name>A0A0F6SDW5_9BACT</name>
<dbReference type="InterPro" id="IPR002347">
    <property type="entry name" value="SDR_fam"/>
</dbReference>
<dbReference type="STRING" id="927083.DB32_001303"/>
<dbReference type="InterPro" id="IPR036291">
    <property type="entry name" value="NAD(P)-bd_dom_sf"/>
</dbReference>
<sequence>MARDAARLAALRAEAPSIETVQGDAADAATVERLLRDVRPELVVLAAGITPRMATLPEQTWESFAAAWETDTKSAFHFVRGALSLPLAPGSAMVIVSSGAALHGAHLAGGYAGAKRTSWWLAGYAQEQADRRALGLRFRAVLPKQLVVGTEIAAVAAAGHGAWAGISAAEYMRRFEVPLDPDGVAAAVVDALRGAAVPETIALGVTARGIEPIA</sequence>
<dbReference type="Pfam" id="PF13561">
    <property type="entry name" value="adh_short_C2"/>
    <property type="match status" value="1"/>
</dbReference>
<protein>
    <submittedName>
        <fullName evidence="1">Putative short-chain dehydrogenase</fullName>
    </submittedName>
</protein>
<dbReference type="AlphaFoldDB" id="A0A0F6SDW5"/>
<evidence type="ECO:0000313" key="2">
    <source>
        <dbReference type="Proteomes" id="UP000034883"/>
    </source>
</evidence>
<organism evidence="1 2">
    <name type="scientific">Sandaracinus amylolyticus</name>
    <dbReference type="NCBI Taxonomy" id="927083"/>
    <lineage>
        <taxon>Bacteria</taxon>
        <taxon>Pseudomonadati</taxon>
        <taxon>Myxococcota</taxon>
        <taxon>Polyangia</taxon>
        <taxon>Polyangiales</taxon>
        <taxon>Sandaracinaceae</taxon>
        <taxon>Sandaracinus</taxon>
    </lineage>
</organism>
<dbReference type="SUPFAM" id="SSF51735">
    <property type="entry name" value="NAD(P)-binding Rossmann-fold domains"/>
    <property type="match status" value="1"/>
</dbReference>
<dbReference type="Gene3D" id="3.40.50.720">
    <property type="entry name" value="NAD(P)-binding Rossmann-like Domain"/>
    <property type="match status" value="1"/>
</dbReference>
<reference evidence="1 2" key="1">
    <citation type="submission" date="2015-03" db="EMBL/GenBank/DDBJ databases">
        <title>Genome assembly of Sandaracinus amylolyticus DSM 53668.</title>
        <authorList>
            <person name="Sharma G."/>
            <person name="Subramanian S."/>
        </authorList>
    </citation>
    <scope>NUCLEOTIDE SEQUENCE [LARGE SCALE GENOMIC DNA]</scope>
    <source>
        <strain evidence="1 2">DSM 53668</strain>
    </source>
</reference>